<dbReference type="GO" id="GO:0006310">
    <property type="term" value="P:DNA recombination"/>
    <property type="evidence" value="ECO:0007669"/>
    <property type="project" value="UniProtKB-KW"/>
</dbReference>
<feature type="region of interest" description="Disordered" evidence="10">
    <location>
        <begin position="447"/>
        <end position="490"/>
    </location>
</feature>
<evidence type="ECO:0000256" key="2">
    <source>
        <dbReference type="ARBA" id="ARBA00022679"/>
    </source>
</evidence>
<evidence type="ECO:0000256" key="10">
    <source>
        <dbReference type="SAM" id="MobiDB-lite"/>
    </source>
</evidence>
<gene>
    <name evidence="12" type="ORF">FSB_LOCUS54291</name>
</gene>
<evidence type="ECO:0000313" key="12">
    <source>
        <dbReference type="EMBL" id="SPD26409.1"/>
    </source>
</evidence>
<dbReference type="PROSITE" id="PS50879">
    <property type="entry name" value="RNASE_H_1"/>
    <property type="match status" value="1"/>
</dbReference>
<evidence type="ECO:0000256" key="6">
    <source>
        <dbReference type="ARBA" id="ARBA00022759"/>
    </source>
</evidence>
<sequence length="1928" mass="217265">MEEEAVSENNPRGARLPTFNHRRIRSEVRAPGGQRGREEQRSYGRIEGRHSKEIWERLEATYEEASQVEESKMSMLVHDHKLPQIEKDECTSISPQTSNDEEDSTEAFCLMAYEDEVCLISKSTKDKWFLDSGCSRHMTGDKNKFTSLTLKDGGNVKFGDNSKGKIIGIAYETPMSPSTKLDKDEKGKPVDVKLYRGTTHLLKSPPFLGEARKKRRIEELEEELKFLKEGDKKKGGQRQRRRSRSRSGSCGSPKHAPSHKEHNRRSKHRHQRSVSPKRRKLDHPKTPPHQHQHNPVWKKLHQISSSPFSAEIERAKFPARFVPPPLAVYDGKSDPVGHLSRYRQSMALHTSNDPLMCRIFPSSLGEVGLRWFDRLHHRSIRSWQEMSESFTARFITNTRKPKEIDALLALKMKAGETLKSYSARYWEVYNDIDACDEDIVMKTFRNTSGVEDDPKSSARTVEAAPLMDKKTSQLEQNQAKKSKRSAEQPRAGTCMAVHTVFKQPIYRLLPFIKDQPYFEWPAKMPGDPATREGKPYCSYHRERGHLTEQCRAYKYHLEQLVKNGHLRQYIDETKSSQQNIEAPKLRIKDSAPIGIIDVIHYGTTSHDQRGEMRRAAHLREVFQIGDSAQMAPVPLKKESTEQIIFTNQDLEGVQVPHSDALVVTLRIGEFDVKRILIDPGSSVEIMYESLFKGLGLEKKDLSLVEGPLSGFSGETVVPTGKVTINVKAGTVSTPTDFFVLNAFSPYNAILGRPWLHRMGAVPSTLHQRLRDEDRRQFLIGESLTGEHRKQLLTLLEEYQDVFAWTPYEAPGVDPEFASHALNVSSQYKPVVQKARRSAPQHAEAVREEVERLLKVGAVREILYPQWLSNTVVVKKKNGKMEGLRGFHRSEQSLPQRPFPTPEDRSVGGLHSRPREDELLRRFPRIPSDSSKEGRPGEDRIHHTPRDILLQVYIDDMVVKSVKTKDHIRDLRKVFEILRRHSLKLNATKCAFGVGSGKFLGFLVTQHGIEANPDQIAAIQGLRPPRNVREVQRLTGMAAALNRYLSTPPLLSSPKEGEPLYIYLAASDKAVSAAIVRNGLREQQPVYYTSKTMSGAETRYLPLEKSVLALFTTAKKLPHYFQAHTMIVLTSLPLKALFRSSDFSGRISRWGAHLGAYDVHYRPRTSIKGQVVADFIAEFAPEHSEQLTIEEPPRSAEQDESSSRWTLYVDGAANSRGSGLGIVLISPEGEMLEQAVRLGFGASNNEAEYEALLHGLRAAKRLGAIFLDIRCDSQLIVNQLTGEYMAKDERMMAYRDLAKDLIKSFDKVNIKRVGREHNGHADSLAGLASSVAPDFRRTVVVEVQDSPSIMKGSPVIICQIEAGPSWMDPILNYLTKDMLPADQKEAAKIRRNATRYWVSREGKLYKKSYTGPYLLCVHPDMVPDLLYEIHEGVCGGHTGGRSLAHRAIGQGYWWPYMQKDADQYVRRCEKCQLFAPAIHKPASQLNPISSPWPFAQWGLDLVGPLPRATGNRRWLIVATDYFTNSIADHSKSIAQNSESGTIFPARPTLQGNGQAESSNKTILNGIKKRLEEAKGRWGSLPYVQNNMIQKTTKLMLAKDMDLVQERRDLAMIRLASYQGDLKKKYGRSINARSLAIGDMVLRRVLGSKRDPSQGKLGANWEGPYQIVSEAGLGAFNLKGMDGKPLRRPWNISNLKRRRDGIKILATPRCSAYESSSGMVERHKILAMLGVSPVNPQVVWWDGIKILATPRCSAYESSSGMVERHKILAMLGVSPVNPQVVWWDGIKILATPRCSAYESSSGMVERHKILAMLGVSPVNPQVVWWDGIKILATPRCSAYESSSGMVERHKILAMLGVSPVNPQVVWWDGIKILATPRCSAYESSSGMVERHKILAMLGVPPVNHQVVRRDYLKALVKASFPKTPCSWALQ</sequence>
<dbReference type="Gene3D" id="2.40.70.10">
    <property type="entry name" value="Acid Proteases"/>
    <property type="match status" value="1"/>
</dbReference>
<dbReference type="InterPro" id="IPR021109">
    <property type="entry name" value="Peptidase_aspartic_dom_sf"/>
</dbReference>
<dbReference type="SUPFAM" id="SSF53098">
    <property type="entry name" value="Ribonuclease H-like"/>
    <property type="match status" value="2"/>
</dbReference>
<keyword evidence="4" id="KW-0540">Nuclease</keyword>
<dbReference type="EC" id="2.7.7.49" evidence="1"/>
<evidence type="ECO:0000256" key="1">
    <source>
        <dbReference type="ARBA" id="ARBA00012493"/>
    </source>
</evidence>
<dbReference type="Pfam" id="PF22936">
    <property type="entry name" value="Pol_BBD"/>
    <property type="match status" value="1"/>
</dbReference>
<keyword evidence="9" id="KW-0233">DNA recombination</keyword>
<dbReference type="GO" id="GO:0003964">
    <property type="term" value="F:RNA-directed DNA polymerase activity"/>
    <property type="evidence" value="ECO:0007669"/>
    <property type="project" value="UniProtKB-KW"/>
</dbReference>
<organism evidence="12">
    <name type="scientific">Fagus sylvatica</name>
    <name type="common">Beechnut</name>
    <dbReference type="NCBI Taxonomy" id="28930"/>
    <lineage>
        <taxon>Eukaryota</taxon>
        <taxon>Viridiplantae</taxon>
        <taxon>Streptophyta</taxon>
        <taxon>Embryophyta</taxon>
        <taxon>Tracheophyta</taxon>
        <taxon>Spermatophyta</taxon>
        <taxon>Magnoliopsida</taxon>
        <taxon>eudicotyledons</taxon>
        <taxon>Gunneridae</taxon>
        <taxon>Pentapetalae</taxon>
        <taxon>rosids</taxon>
        <taxon>fabids</taxon>
        <taxon>Fagales</taxon>
        <taxon>Fagaceae</taxon>
        <taxon>Fagus</taxon>
    </lineage>
</organism>
<keyword evidence="5" id="KW-0645">Protease</keyword>
<dbReference type="Gene3D" id="3.30.420.10">
    <property type="entry name" value="Ribonuclease H-like superfamily/Ribonuclease H"/>
    <property type="match status" value="1"/>
</dbReference>
<dbReference type="Gene3D" id="3.30.70.270">
    <property type="match status" value="1"/>
</dbReference>
<dbReference type="Pfam" id="PF17917">
    <property type="entry name" value="RT_RNaseH"/>
    <property type="match status" value="1"/>
</dbReference>
<dbReference type="PANTHER" id="PTHR48475">
    <property type="entry name" value="RIBONUCLEASE H"/>
    <property type="match status" value="1"/>
</dbReference>
<dbReference type="SUPFAM" id="SSF56672">
    <property type="entry name" value="DNA/RNA polymerases"/>
    <property type="match status" value="1"/>
</dbReference>
<keyword evidence="6" id="KW-0255">Endonuclease</keyword>
<keyword evidence="2" id="KW-0808">Transferase</keyword>
<dbReference type="InterPro" id="IPR002156">
    <property type="entry name" value="RNaseH_domain"/>
</dbReference>
<evidence type="ECO:0000256" key="7">
    <source>
        <dbReference type="ARBA" id="ARBA00022801"/>
    </source>
</evidence>
<dbReference type="GO" id="GO:0004190">
    <property type="term" value="F:aspartic-type endopeptidase activity"/>
    <property type="evidence" value="ECO:0007669"/>
    <property type="project" value="UniProtKB-KW"/>
</dbReference>
<dbReference type="Pfam" id="PF03732">
    <property type="entry name" value="Retrotrans_gag"/>
    <property type="match status" value="1"/>
</dbReference>
<dbReference type="InterPro" id="IPR043502">
    <property type="entry name" value="DNA/RNA_pol_sf"/>
</dbReference>
<dbReference type="InterPro" id="IPR036397">
    <property type="entry name" value="RNaseH_sf"/>
</dbReference>
<dbReference type="InterPro" id="IPR041588">
    <property type="entry name" value="Integrase_H2C2"/>
</dbReference>
<feature type="compositionally biased region" description="Basic and acidic residues" evidence="10">
    <location>
        <begin position="35"/>
        <end position="45"/>
    </location>
</feature>
<dbReference type="GO" id="GO:0003676">
    <property type="term" value="F:nucleic acid binding"/>
    <property type="evidence" value="ECO:0007669"/>
    <property type="project" value="InterPro"/>
</dbReference>
<dbReference type="PANTHER" id="PTHR48475:SF2">
    <property type="entry name" value="RIBONUCLEASE H"/>
    <property type="match status" value="1"/>
</dbReference>
<feature type="region of interest" description="Disordered" evidence="10">
    <location>
        <begin position="228"/>
        <end position="297"/>
    </location>
</feature>
<dbReference type="InterPro" id="IPR000477">
    <property type="entry name" value="RT_dom"/>
</dbReference>
<keyword evidence="3" id="KW-0548">Nucleotidyltransferase</keyword>
<dbReference type="CDD" id="cd09279">
    <property type="entry name" value="RNase_HI_like"/>
    <property type="match status" value="1"/>
</dbReference>
<dbReference type="InterPro" id="IPR005162">
    <property type="entry name" value="Retrotrans_gag_dom"/>
</dbReference>
<evidence type="ECO:0000256" key="9">
    <source>
        <dbReference type="ARBA" id="ARBA00023172"/>
    </source>
</evidence>
<dbReference type="InterPro" id="IPR054722">
    <property type="entry name" value="PolX-like_BBD"/>
</dbReference>
<dbReference type="InterPro" id="IPR043128">
    <property type="entry name" value="Rev_trsase/Diguanyl_cyclase"/>
</dbReference>
<reference evidence="12" key="1">
    <citation type="submission" date="2018-02" db="EMBL/GenBank/DDBJ databases">
        <authorList>
            <person name="Cohen D.B."/>
            <person name="Kent A.D."/>
        </authorList>
    </citation>
    <scope>NUCLEOTIDE SEQUENCE</scope>
</reference>
<feature type="compositionally biased region" description="Basic residues" evidence="10">
    <location>
        <begin position="235"/>
        <end position="245"/>
    </location>
</feature>
<evidence type="ECO:0000256" key="4">
    <source>
        <dbReference type="ARBA" id="ARBA00022722"/>
    </source>
</evidence>
<evidence type="ECO:0000256" key="3">
    <source>
        <dbReference type="ARBA" id="ARBA00022695"/>
    </source>
</evidence>
<protein>
    <recommendedName>
        <fullName evidence="1">RNA-directed DNA polymerase</fullName>
        <ecNumber evidence="1">2.7.7.49</ecNumber>
    </recommendedName>
</protein>
<dbReference type="GO" id="GO:0004523">
    <property type="term" value="F:RNA-DNA hybrid ribonuclease activity"/>
    <property type="evidence" value="ECO:0007669"/>
    <property type="project" value="InterPro"/>
</dbReference>
<dbReference type="EMBL" id="OIVN01006155">
    <property type="protein sequence ID" value="SPD26409.1"/>
    <property type="molecule type" value="Genomic_DNA"/>
</dbReference>
<dbReference type="Gene3D" id="1.10.340.70">
    <property type="match status" value="1"/>
</dbReference>
<keyword evidence="5" id="KW-0064">Aspartyl protease</keyword>
<keyword evidence="7" id="KW-0378">Hydrolase</keyword>
<keyword evidence="8" id="KW-0695">RNA-directed DNA polymerase</keyword>
<feature type="region of interest" description="Disordered" evidence="10">
    <location>
        <begin position="886"/>
        <end position="940"/>
    </location>
</feature>
<evidence type="ECO:0000256" key="5">
    <source>
        <dbReference type="ARBA" id="ARBA00022750"/>
    </source>
</evidence>
<dbReference type="Pfam" id="PF17921">
    <property type="entry name" value="Integrase_H2C2"/>
    <property type="match status" value="1"/>
</dbReference>
<name>A0A2N9IQI8_FAGSY</name>
<dbReference type="Pfam" id="PF00078">
    <property type="entry name" value="RVT_1"/>
    <property type="match status" value="1"/>
</dbReference>
<feature type="region of interest" description="Disordered" evidence="10">
    <location>
        <begin position="1"/>
        <end position="45"/>
    </location>
</feature>
<feature type="compositionally biased region" description="Basic residues" evidence="10">
    <location>
        <begin position="261"/>
        <end position="297"/>
    </location>
</feature>
<proteinExistence type="predicted"/>
<dbReference type="InterPro" id="IPR012337">
    <property type="entry name" value="RNaseH-like_sf"/>
</dbReference>
<evidence type="ECO:0000259" key="11">
    <source>
        <dbReference type="PROSITE" id="PS50879"/>
    </source>
</evidence>
<dbReference type="InterPro" id="IPR041373">
    <property type="entry name" value="RT_RNaseH"/>
</dbReference>
<accession>A0A2N9IQI8</accession>
<evidence type="ECO:0000256" key="8">
    <source>
        <dbReference type="ARBA" id="ARBA00022918"/>
    </source>
</evidence>
<dbReference type="CDD" id="cd00303">
    <property type="entry name" value="retropepsin_like"/>
    <property type="match status" value="1"/>
</dbReference>
<dbReference type="Pfam" id="PF13456">
    <property type="entry name" value="RVT_3"/>
    <property type="match status" value="1"/>
</dbReference>
<feature type="domain" description="RNase H type-1" evidence="11">
    <location>
        <begin position="1200"/>
        <end position="1329"/>
    </location>
</feature>
<dbReference type="Gene3D" id="3.10.10.10">
    <property type="entry name" value="HIV Type 1 Reverse Transcriptase, subunit A, domain 1"/>
    <property type="match status" value="1"/>
</dbReference>
<feature type="compositionally biased region" description="Basic and acidic residues" evidence="10">
    <location>
        <begin position="929"/>
        <end position="940"/>
    </location>
</feature>